<sequence>MSGGAEDNKKVKKIVAQFDEIAAEALKKKMEVEALKNKTSSKASSSNSSNMEKYGVEYGRKLQEYMAEGTEVKRKYKDGEISQQVFQNDMKAAGDKSNEQQMPVGEYDMDYGIKLAEYMEDYNEVETQYEEGEIRSEKQS</sequence>
<keyword evidence="2" id="KW-1185">Reference proteome</keyword>
<organism evidence="1 2">
    <name type="scientific">Trifolium medium</name>
    <dbReference type="NCBI Taxonomy" id="97028"/>
    <lineage>
        <taxon>Eukaryota</taxon>
        <taxon>Viridiplantae</taxon>
        <taxon>Streptophyta</taxon>
        <taxon>Embryophyta</taxon>
        <taxon>Tracheophyta</taxon>
        <taxon>Spermatophyta</taxon>
        <taxon>Magnoliopsida</taxon>
        <taxon>eudicotyledons</taxon>
        <taxon>Gunneridae</taxon>
        <taxon>Pentapetalae</taxon>
        <taxon>rosids</taxon>
        <taxon>fabids</taxon>
        <taxon>Fabales</taxon>
        <taxon>Fabaceae</taxon>
        <taxon>Papilionoideae</taxon>
        <taxon>50 kb inversion clade</taxon>
        <taxon>NPAAA clade</taxon>
        <taxon>Hologalegina</taxon>
        <taxon>IRL clade</taxon>
        <taxon>Trifolieae</taxon>
        <taxon>Trifolium</taxon>
    </lineage>
</organism>
<protein>
    <submittedName>
        <fullName evidence="1">Uncharacterized protein</fullName>
    </submittedName>
</protein>
<evidence type="ECO:0000313" key="2">
    <source>
        <dbReference type="Proteomes" id="UP000265520"/>
    </source>
</evidence>
<evidence type="ECO:0000313" key="1">
    <source>
        <dbReference type="EMBL" id="MCI05255.1"/>
    </source>
</evidence>
<dbReference type="EMBL" id="LXQA010058086">
    <property type="protein sequence ID" value="MCI05255.1"/>
    <property type="molecule type" value="Genomic_DNA"/>
</dbReference>
<reference evidence="1 2" key="1">
    <citation type="journal article" date="2018" name="Front. Plant Sci.">
        <title>Red Clover (Trifolium pratense) and Zigzag Clover (T. medium) - A Picture of Genomic Similarities and Differences.</title>
        <authorList>
            <person name="Dluhosova J."/>
            <person name="Istvanek J."/>
            <person name="Nedelnik J."/>
            <person name="Repkova J."/>
        </authorList>
    </citation>
    <scope>NUCLEOTIDE SEQUENCE [LARGE SCALE GENOMIC DNA]</scope>
    <source>
        <strain evidence="2">cv. 10/8</strain>
        <tissue evidence="1">Leaf</tissue>
    </source>
</reference>
<dbReference type="AlphaFoldDB" id="A0A392P363"/>
<feature type="non-terminal residue" evidence="1">
    <location>
        <position position="140"/>
    </location>
</feature>
<proteinExistence type="predicted"/>
<name>A0A392P363_9FABA</name>
<dbReference type="Proteomes" id="UP000265520">
    <property type="component" value="Unassembled WGS sequence"/>
</dbReference>
<comment type="caution">
    <text evidence="1">The sequence shown here is derived from an EMBL/GenBank/DDBJ whole genome shotgun (WGS) entry which is preliminary data.</text>
</comment>
<accession>A0A392P363</accession>